<gene>
    <name evidence="15" type="primary">LOC113500032</name>
</gene>
<feature type="domain" description="Peptidase M14" evidence="13">
    <location>
        <begin position="118"/>
        <end position="423"/>
    </location>
</feature>
<keyword evidence="4" id="KW-0645">Protease</keyword>
<evidence type="ECO:0000259" key="13">
    <source>
        <dbReference type="PROSITE" id="PS52035"/>
    </source>
</evidence>
<dbReference type="FunCoup" id="A0A7E5W8D5">
    <property type="interactions" value="67"/>
</dbReference>
<keyword evidence="6 12" id="KW-0732">Signal</keyword>
<reference evidence="15" key="1">
    <citation type="submission" date="2025-08" db="UniProtKB">
        <authorList>
            <consortium name="RefSeq"/>
        </authorList>
    </citation>
    <scope>IDENTIFICATION</scope>
</reference>
<dbReference type="Pfam" id="PF00246">
    <property type="entry name" value="Peptidase_M14"/>
    <property type="match status" value="1"/>
</dbReference>
<dbReference type="GO" id="GO:0006508">
    <property type="term" value="P:proteolysis"/>
    <property type="evidence" value="ECO:0007669"/>
    <property type="project" value="UniProtKB-KW"/>
</dbReference>
<dbReference type="PANTHER" id="PTHR11705">
    <property type="entry name" value="PROTEASE FAMILY M14 CARBOXYPEPTIDASE A,B"/>
    <property type="match status" value="1"/>
</dbReference>
<keyword evidence="5" id="KW-0479">Metal-binding</keyword>
<dbReference type="AlphaFoldDB" id="A0A7E5W8D5"/>
<evidence type="ECO:0000256" key="12">
    <source>
        <dbReference type="SAM" id="SignalP"/>
    </source>
</evidence>
<dbReference type="InParanoid" id="A0A7E5W8D5"/>
<dbReference type="PROSITE" id="PS00132">
    <property type="entry name" value="CARBOXYPEPT_ZN_1"/>
    <property type="match status" value="1"/>
</dbReference>
<dbReference type="GO" id="GO:0008270">
    <property type="term" value="F:zinc ion binding"/>
    <property type="evidence" value="ECO:0007669"/>
    <property type="project" value="InterPro"/>
</dbReference>
<keyword evidence="7" id="KW-0378">Hydrolase</keyword>
<dbReference type="KEGG" id="tnl:113500032"/>
<evidence type="ECO:0000256" key="2">
    <source>
        <dbReference type="ARBA" id="ARBA00005988"/>
    </source>
</evidence>
<evidence type="ECO:0000313" key="15">
    <source>
        <dbReference type="RefSeq" id="XP_026736476.1"/>
    </source>
</evidence>
<dbReference type="PROSITE" id="PS52035">
    <property type="entry name" value="PEPTIDASE_M14"/>
    <property type="match status" value="1"/>
</dbReference>
<dbReference type="PROSITE" id="PS00133">
    <property type="entry name" value="CARBOXYPEPT_ZN_2"/>
    <property type="match status" value="1"/>
</dbReference>
<dbReference type="Gene3D" id="3.30.70.340">
    <property type="entry name" value="Metallocarboxypeptidase-like"/>
    <property type="match status" value="1"/>
</dbReference>
<feature type="signal peptide" evidence="12">
    <location>
        <begin position="1"/>
        <end position="15"/>
    </location>
</feature>
<keyword evidence="14" id="KW-1185">Reference proteome</keyword>
<dbReference type="InterPro" id="IPR057247">
    <property type="entry name" value="CARBOXYPEPT_ZN_2"/>
</dbReference>
<keyword evidence="10" id="KW-1015">Disulfide bond</keyword>
<evidence type="ECO:0000256" key="9">
    <source>
        <dbReference type="ARBA" id="ARBA00023049"/>
    </source>
</evidence>
<evidence type="ECO:0000256" key="6">
    <source>
        <dbReference type="ARBA" id="ARBA00022729"/>
    </source>
</evidence>
<evidence type="ECO:0000256" key="10">
    <source>
        <dbReference type="ARBA" id="ARBA00023157"/>
    </source>
</evidence>
<dbReference type="Pfam" id="PF02244">
    <property type="entry name" value="Propep_M14"/>
    <property type="match status" value="1"/>
</dbReference>
<dbReference type="SMART" id="SM00631">
    <property type="entry name" value="Zn_pept"/>
    <property type="match status" value="1"/>
</dbReference>
<evidence type="ECO:0000256" key="1">
    <source>
        <dbReference type="ARBA" id="ARBA00001947"/>
    </source>
</evidence>
<accession>A0A7E5W8D5</accession>
<dbReference type="OrthoDB" id="3626597at2759"/>
<comment type="similarity">
    <text evidence="2 11">Belongs to the peptidase M14 family.</text>
</comment>
<dbReference type="GO" id="GO:0004181">
    <property type="term" value="F:metallocarboxypeptidase activity"/>
    <property type="evidence" value="ECO:0007669"/>
    <property type="project" value="InterPro"/>
</dbReference>
<dbReference type="Proteomes" id="UP000322000">
    <property type="component" value="Chromosome 13"/>
</dbReference>
<evidence type="ECO:0000256" key="5">
    <source>
        <dbReference type="ARBA" id="ARBA00022723"/>
    </source>
</evidence>
<dbReference type="InterPro" id="IPR036990">
    <property type="entry name" value="M14A-like_propep"/>
</dbReference>
<dbReference type="InterPro" id="IPR003146">
    <property type="entry name" value="M14A_act_pep"/>
</dbReference>
<dbReference type="GO" id="GO:0005615">
    <property type="term" value="C:extracellular space"/>
    <property type="evidence" value="ECO:0007669"/>
    <property type="project" value="TreeGrafter"/>
</dbReference>
<feature type="chain" id="PRO_5028927859" evidence="12">
    <location>
        <begin position="16"/>
        <end position="429"/>
    </location>
</feature>
<dbReference type="PRINTS" id="PR00765">
    <property type="entry name" value="CRBOXYPTASEA"/>
</dbReference>
<dbReference type="InterPro" id="IPR000834">
    <property type="entry name" value="Peptidase_M14"/>
</dbReference>
<keyword evidence="8" id="KW-0862">Zinc</keyword>
<dbReference type="Gene3D" id="3.40.630.10">
    <property type="entry name" value="Zn peptidases"/>
    <property type="match status" value="1"/>
</dbReference>
<evidence type="ECO:0000256" key="4">
    <source>
        <dbReference type="ARBA" id="ARBA00022670"/>
    </source>
</evidence>
<dbReference type="FunFam" id="3.40.630.10:FF:000084">
    <property type="entry name" value="Carboxypeptidase B2"/>
    <property type="match status" value="1"/>
</dbReference>
<protein>
    <submittedName>
        <fullName evidence="15">Carboxypeptidase B-like</fullName>
    </submittedName>
</protein>
<name>A0A7E5W8D5_TRINI</name>
<keyword evidence="3" id="KW-0121">Carboxypeptidase</keyword>
<sequence>MKLILLTALCVLVCAKHEEYIGWKSYYVRPVSKADFKIFRAMIERYELDILRHPISGREGIILVKPEHQAGFKQEAAAAGISVKIHRENVKQELDFDDMRIKRHNRECFARNGGRKLPYESYQQIEAINNYTDYIGATYPKVAKVVDAAKSFEGRPIKYIKISTTNFENHRKPVIFIDGGIHAREWIAPPSVTYAIKKLVEDVTQKDLLDRFDWILLPVVNPDGYKFTFTKSRFWRKTRSKGQSTITQICPGVDGNRNYDFRFGTVGSNHYACSDVYCGSQAFSEVETRVVRDILQENLSRVALYVTMHSFASVILYPWAHDGSRSHNIFDLHSVGVEMASAIHKKSLPNFPKYIVGNSALVLNYLASGTSIDYAHSIGINLTYAFELPGISEDLEGFNLSPDYIEQVVRETWAGIVVGARKAGDLFIK</sequence>
<comment type="cofactor">
    <cofactor evidence="1">
        <name>Zn(2+)</name>
        <dbReference type="ChEBI" id="CHEBI:29105"/>
    </cofactor>
</comment>
<dbReference type="PANTHER" id="PTHR11705:SF140">
    <property type="entry name" value="FI02848P-RELATED"/>
    <property type="match status" value="1"/>
</dbReference>
<feature type="active site" description="Proton donor/acceptor" evidence="11">
    <location>
        <position position="387"/>
    </location>
</feature>
<dbReference type="SUPFAM" id="SSF54897">
    <property type="entry name" value="Protease propeptides/inhibitors"/>
    <property type="match status" value="1"/>
</dbReference>
<evidence type="ECO:0000256" key="7">
    <source>
        <dbReference type="ARBA" id="ARBA00022801"/>
    </source>
</evidence>
<dbReference type="RefSeq" id="XP_026736476.1">
    <property type="nucleotide sequence ID" value="XM_026880675.1"/>
</dbReference>
<proteinExistence type="inferred from homology"/>
<evidence type="ECO:0000256" key="11">
    <source>
        <dbReference type="PROSITE-ProRule" id="PRU01379"/>
    </source>
</evidence>
<evidence type="ECO:0000256" key="8">
    <source>
        <dbReference type="ARBA" id="ARBA00022833"/>
    </source>
</evidence>
<dbReference type="GeneID" id="113500032"/>
<dbReference type="InterPro" id="IPR057246">
    <property type="entry name" value="CARBOXYPEPT_ZN_1"/>
</dbReference>
<dbReference type="SUPFAM" id="SSF53187">
    <property type="entry name" value="Zn-dependent exopeptidases"/>
    <property type="match status" value="1"/>
</dbReference>
<keyword evidence="9" id="KW-0482">Metalloprotease</keyword>
<organism evidence="14 15">
    <name type="scientific">Trichoplusia ni</name>
    <name type="common">Cabbage looper</name>
    <dbReference type="NCBI Taxonomy" id="7111"/>
    <lineage>
        <taxon>Eukaryota</taxon>
        <taxon>Metazoa</taxon>
        <taxon>Ecdysozoa</taxon>
        <taxon>Arthropoda</taxon>
        <taxon>Hexapoda</taxon>
        <taxon>Insecta</taxon>
        <taxon>Pterygota</taxon>
        <taxon>Neoptera</taxon>
        <taxon>Endopterygota</taxon>
        <taxon>Lepidoptera</taxon>
        <taxon>Glossata</taxon>
        <taxon>Ditrysia</taxon>
        <taxon>Noctuoidea</taxon>
        <taxon>Noctuidae</taxon>
        <taxon>Plusiinae</taxon>
        <taxon>Trichoplusia</taxon>
    </lineage>
</organism>
<evidence type="ECO:0000313" key="14">
    <source>
        <dbReference type="Proteomes" id="UP000322000"/>
    </source>
</evidence>
<evidence type="ECO:0000256" key="3">
    <source>
        <dbReference type="ARBA" id="ARBA00022645"/>
    </source>
</evidence>